<protein>
    <submittedName>
        <fullName evidence="7">Methyl-accepting chemotaxis protein</fullName>
    </submittedName>
</protein>
<feature type="domain" description="Cache" evidence="6">
    <location>
        <begin position="20"/>
        <end position="154"/>
    </location>
</feature>
<dbReference type="CDD" id="cd12914">
    <property type="entry name" value="PDC1_DGC_like"/>
    <property type="match status" value="1"/>
</dbReference>
<keyword evidence="2" id="KW-1003">Cell membrane</keyword>
<keyword evidence="5" id="KW-0472">Membrane</keyword>
<comment type="subcellular location">
    <subcellularLocation>
        <location evidence="1">Cell membrane</location>
        <topology evidence="1">Multi-pass membrane protein</topology>
    </subcellularLocation>
</comment>
<dbReference type="SUPFAM" id="SSF103190">
    <property type="entry name" value="Sensory domain-like"/>
    <property type="match status" value="1"/>
</dbReference>
<evidence type="ECO:0000256" key="5">
    <source>
        <dbReference type="ARBA" id="ARBA00023136"/>
    </source>
</evidence>
<evidence type="ECO:0000256" key="4">
    <source>
        <dbReference type="ARBA" id="ARBA00022989"/>
    </source>
</evidence>
<evidence type="ECO:0000259" key="6">
    <source>
        <dbReference type="Pfam" id="PF02743"/>
    </source>
</evidence>
<dbReference type="CDD" id="cd12912">
    <property type="entry name" value="PDC2_MCP_like"/>
    <property type="match status" value="1"/>
</dbReference>
<dbReference type="EMBL" id="WNUR01000375">
    <property type="protein sequence ID" value="MDZ7542678.1"/>
    <property type="molecule type" value="Genomic_DNA"/>
</dbReference>
<gene>
    <name evidence="7" type="ORF">GNF83_16080</name>
</gene>
<evidence type="ECO:0000313" key="8">
    <source>
        <dbReference type="Proteomes" id="UP001288944"/>
    </source>
</evidence>
<dbReference type="InterPro" id="IPR029151">
    <property type="entry name" value="Sensor-like_sf"/>
</dbReference>
<comment type="caution">
    <text evidence="7">The sequence shown here is derived from an EMBL/GenBank/DDBJ whole genome shotgun (WGS) entry which is preliminary data.</text>
</comment>
<evidence type="ECO:0000256" key="3">
    <source>
        <dbReference type="ARBA" id="ARBA00022692"/>
    </source>
</evidence>
<feature type="non-terminal residue" evidence="7">
    <location>
        <position position="1"/>
    </location>
</feature>
<reference evidence="7" key="1">
    <citation type="submission" date="2019-11" db="EMBL/GenBank/DDBJ databases">
        <title>Characterization of Clostridium perfringens isolates from swine manure treated agricultural soils.</title>
        <authorList>
            <person name="Wushke S.T."/>
        </authorList>
    </citation>
    <scope>NUCLEOTIDE SEQUENCE</scope>
    <source>
        <strain evidence="7">X62</strain>
    </source>
</reference>
<evidence type="ECO:0000256" key="2">
    <source>
        <dbReference type="ARBA" id="ARBA00022475"/>
    </source>
</evidence>
<dbReference type="InterPro" id="IPR033479">
    <property type="entry name" value="dCache_1"/>
</dbReference>
<proteinExistence type="predicted"/>
<keyword evidence="4" id="KW-1133">Transmembrane helix</keyword>
<dbReference type="Pfam" id="PF02743">
    <property type="entry name" value="dCache_1"/>
    <property type="match status" value="1"/>
</dbReference>
<keyword evidence="3" id="KW-0812">Transmembrane</keyword>
<evidence type="ECO:0000256" key="1">
    <source>
        <dbReference type="ARBA" id="ARBA00004651"/>
    </source>
</evidence>
<dbReference type="GO" id="GO:0005886">
    <property type="term" value="C:plasma membrane"/>
    <property type="evidence" value="ECO:0007669"/>
    <property type="project" value="UniProtKB-SubCell"/>
</dbReference>
<organism evidence="7 8">
    <name type="scientific">Clostridium perfringens</name>
    <dbReference type="NCBI Taxonomy" id="1502"/>
    <lineage>
        <taxon>Bacteria</taxon>
        <taxon>Bacillati</taxon>
        <taxon>Bacillota</taxon>
        <taxon>Clostridia</taxon>
        <taxon>Eubacteriales</taxon>
        <taxon>Clostridiaceae</taxon>
        <taxon>Clostridium</taxon>
    </lineage>
</organism>
<dbReference type="Gene3D" id="3.30.450.20">
    <property type="entry name" value="PAS domain"/>
    <property type="match status" value="1"/>
</dbReference>
<accession>A0AAW9KHB4</accession>
<sequence>SENNNLKDPKISINDKVSTLKSIAKNRNYTAMNFITLDGTASRTDGTSFNASDRDYFKNAASGTSYVSDPIVSKASGEIVVIYSVPVKFNEDVIGVITAVKDGNELSRFVSDVKIGSTGQAFIISKYGTTIAHKDKELVLSQNNDFENIKEDLTLQSIVDIEKKMVAGETGYGD</sequence>
<dbReference type="Proteomes" id="UP001288944">
    <property type="component" value="Unassembled WGS sequence"/>
</dbReference>
<dbReference type="AlphaFoldDB" id="A0AAW9KHB4"/>
<evidence type="ECO:0000313" key="7">
    <source>
        <dbReference type="EMBL" id="MDZ7542678.1"/>
    </source>
</evidence>
<name>A0AAW9KHB4_CLOPF</name>